<evidence type="ECO:0000313" key="3">
    <source>
        <dbReference type="Proteomes" id="UP001642409"/>
    </source>
</evidence>
<reference evidence="2 3" key="2">
    <citation type="submission" date="2024-07" db="EMBL/GenBank/DDBJ databases">
        <authorList>
            <person name="Akdeniz Z."/>
        </authorList>
    </citation>
    <scope>NUCLEOTIDE SEQUENCE [LARGE SCALE GENOMIC DNA]</scope>
</reference>
<proteinExistence type="predicted"/>
<comment type="caution">
    <text evidence="1">The sequence shown here is derived from an EMBL/GenBank/DDBJ whole genome shotgun (WGS) entry which is preliminary data.</text>
</comment>
<dbReference type="Proteomes" id="UP001642409">
    <property type="component" value="Unassembled WGS sequence"/>
</dbReference>
<protein>
    <submittedName>
        <fullName evidence="2">Hypothetical_protein</fullName>
    </submittedName>
</protein>
<dbReference type="EMBL" id="CAXDID020000542">
    <property type="protein sequence ID" value="CAL6101279.1"/>
    <property type="molecule type" value="Genomic_DNA"/>
</dbReference>
<keyword evidence="3" id="KW-1185">Reference proteome</keyword>
<accession>A0AA86TK35</accession>
<dbReference type="EMBL" id="CATOUU010000182">
    <property type="protein sequence ID" value="CAI9919646.1"/>
    <property type="molecule type" value="Genomic_DNA"/>
</dbReference>
<organism evidence="1">
    <name type="scientific">Hexamita inflata</name>
    <dbReference type="NCBI Taxonomy" id="28002"/>
    <lineage>
        <taxon>Eukaryota</taxon>
        <taxon>Metamonada</taxon>
        <taxon>Diplomonadida</taxon>
        <taxon>Hexamitidae</taxon>
        <taxon>Hexamitinae</taxon>
        <taxon>Hexamita</taxon>
    </lineage>
</organism>
<evidence type="ECO:0000313" key="1">
    <source>
        <dbReference type="EMBL" id="CAI9919646.1"/>
    </source>
</evidence>
<name>A0AA86TK35_9EUKA</name>
<gene>
    <name evidence="2" type="ORF">HINF_LOCUS71093</name>
    <name evidence="1" type="ORF">HINF_LOCUS7291</name>
</gene>
<sequence length="1441" mass="165338">MSQKVTQKYQQQLEYIKSMINELKYNVTLNTSQAVLNKDLQYLLENNVSCLISEENVKLYQQIARTDGANHDDVDELIKLPESGDLKQVVEEIQNKRQVLEKLKQDSTIANVLATFNKDLHNLFLYDQSSLISDENLDRLKQYSHPQTQVLKNIIGMIPKIDPEIAVEQVKNYIEMGQILALQTCQQAKALKAFLIRNNSNIDVMQVNLDFATSVQTQLNLTTSENVANQKIKNDLFDQFLSANSTQDNIQTQIKDIELRLQESSAVVDMLNKQMHSSSSQSSLQKVQQMQAQIEAYDRILAQNNIQGDVKDKVLQLNNDLQTGSVNLAVIEKIKAITKLSDADEIVQHIDLATTKLEKVQRLLNSVSDSNDFDQQLKQLEPMSQYYQQLYNFCKQHIDKYLLNSIVELEQLNAVNQDLQNEITLGTCMEVLNKDLQYLLENNVSCLISEENVKLYQQIARTDGANHDDVDELIKLPESGDLKQVVEEIQNKRQVLEKLKQDSTIANVLATFNKDLHNLFLYDQSSLISDENLDRLKQYSHPQTQVLKNIIGMIPKIDPEIAVEQVKNYIEMGQILALQTCQQAKALKAFLIRNNSNIDVMQVNLDFATSVQTQLNLTTSENVANQKIKNDLFDQFLSANSTQDNIQTQIKDIELRLQESSAVVDMLNKQMHSASGQSSLQKVQQMQAQIEAYDRILAQNNIQGDVKDKVLQLNNDLQTGSVNLAIIEKIQAITKLSDADEIVQHIDLATTKLEKVQRLLNSVSDSNDFDQQLKQLEPMSQYYQQLYNFCKQHIDKYLLNSIVELEQLNAVNQDLQNEITLGTCMEVLNKDLQYLLENNVSCLISEENVKLYQQIARTDGANHDDVDELIKLPESGDLKQVVEEIQNKRQVLEKLKQDSTIANVLATFNKDLHNLFLYDQSSLISDENLDRLKQYSHPQTQVLKNIIGMIPKIDPEIAVEQVKNYIEMGQILALQTCQQAKALKAFLIRNNSNIDVMQVNLDFATSVQTQLNLTTSENVANQKIKNDLFDQFLSANSTQDNIQTQIKDIELRLQESSAVVDMLNKQMHSSSSQSSLQKVQQMQAQIEAYDRILAQNNIQGDVKDKVLQLNNDLQTGSVNLAVIEKIKAITKLSDADEIVQHIDLATTKLEKVQRLLNKACFNTRFDKQLSQLSKLISNHHDLLAVSYSSSTELYKVRQQLLQLKQQFEQQQMDLRLFEHIVDSQQQLDKRRLAQIELLQQKIRNDPNSEYYMLKLVKKHLLLISEYYGISTDKVDIEYLFKEIYNNIIQKQDQFDEKIQNSAQLISKQNQQLILKNKQLMQFQENQHITKLETEALFNQFKATINEQKFQLNYFLNKFQPKEFKYLDLPSVNFTGNGAVLRNLNEKLNTKYNTAFKKFKGVQTVKLNNQITQHFKDLVERAHVLEMETEVAEVLKVVVGAM</sequence>
<reference evidence="1" key="1">
    <citation type="submission" date="2023-06" db="EMBL/GenBank/DDBJ databases">
        <authorList>
            <person name="Kurt Z."/>
        </authorList>
    </citation>
    <scope>NUCLEOTIDE SEQUENCE</scope>
</reference>
<evidence type="ECO:0000313" key="2">
    <source>
        <dbReference type="EMBL" id="CAL6101279.1"/>
    </source>
</evidence>